<dbReference type="OrthoDB" id="3650769at2759"/>
<reference evidence="2" key="1">
    <citation type="journal article" date="2020" name="Stud. Mycol.">
        <title>101 Dothideomycetes genomes: a test case for predicting lifestyles and emergence of pathogens.</title>
        <authorList>
            <person name="Haridas S."/>
            <person name="Albert R."/>
            <person name="Binder M."/>
            <person name="Bloem J."/>
            <person name="Labutti K."/>
            <person name="Salamov A."/>
            <person name="Andreopoulos B."/>
            <person name="Baker S."/>
            <person name="Barry K."/>
            <person name="Bills G."/>
            <person name="Bluhm B."/>
            <person name="Cannon C."/>
            <person name="Castanera R."/>
            <person name="Culley D."/>
            <person name="Daum C."/>
            <person name="Ezra D."/>
            <person name="Gonzalez J."/>
            <person name="Henrissat B."/>
            <person name="Kuo A."/>
            <person name="Liang C."/>
            <person name="Lipzen A."/>
            <person name="Lutzoni F."/>
            <person name="Magnuson J."/>
            <person name="Mondo S."/>
            <person name="Nolan M."/>
            <person name="Ohm R."/>
            <person name="Pangilinan J."/>
            <person name="Park H.-J."/>
            <person name="Ramirez L."/>
            <person name="Alfaro M."/>
            <person name="Sun H."/>
            <person name="Tritt A."/>
            <person name="Yoshinaga Y."/>
            <person name="Zwiers L.-H."/>
            <person name="Turgeon B."/>
            <person name="Goodwin S."/>
            <person name="Spatafora J."/>
            <person name="Crous P."/>
            <person name="Grigoriev I."/>
        </authorList>
    </citation>
    <scope>NUCLEOTIDE SEQUENCE</scope>
    <source>
        <strain evidence="2">CBS 113389</strain>
    </source>
</reference>
<dbReference type="EMBL" id="MU001631">
    <property type="protein sequence ID" value="KAF2488171.1"/>
    <property type="molecule type" value="Genomic_DNA"/>
</dbReference>
<keyword evidence="3" id="KW-1185">Reference proteome</keyword>
<feature type="region of interest" description="Disordered" evidence="1">
    <location>
        <begin position="1"/>
        <end position="57"/>
    </location>
</feature>
<evidence type="ECO:0000256" key="1">
    <source>
        <dbReference type="SAM" id="MobiDB-lite"/>
    </source>
</evidence>
<dbReference type="GeneID" id="54476118"/>
<protein>
    <submittedName>
        <fullName evidence="2">Uncharacterized protein</fullName>
    </submittedName>
</protein>
<proteinExistence type="predicted"/>
<name>A0A6A6Q7X5_9PEZI</name>
<evidence type="ECO:0000313" key="3">
    <source>
        <dbReference type="Proteomes" id="UP000799767"/>
    </source>
</evidence>
<evidence type="ECO:0000313" key="2">
    <source>
        <dbReference type="EMBL" id="KAF2488171.1"/>
    </source>
</evidence>
<organism evidence="2 3">
    <name type="scientific">Neohortaea acidophila</name>
    <dbReference type="NCBI Taxonomy" id="245834"/>
    <lineage>
        <taxon>Eukaryota</taxon>
        <taxon>Fungi</taxon>
        <taxon>Dikarya</taxon>
        <taxon>Ascomycota</taxon>
        <taxon>Pezizomycotina</taxon>
        <taxon>Dothideomycetes</taxon>
        <taxon>Dothideomycetidae</taxon>
        <taxon>Mycosphaerellales</taxon>
        <taxon>Teratosphaeriaceae</taxon>
        <taxon>Neohortaea</taxon>
    </lineage>
</organism>
<accession>A0A6A6Q7X5</accession>
<dbReference type="RefSeq" id="XP_033594740.1">
    <property type="nucleotide sequence ID" value="XM_033735116.1"/>
</dbReference>
<gene>
    <name evidence="2" type="ORF">BDY17DRAFT_307438</name>
</gene>
<dbReference type="Proteomes" id="UP000799767">
    <property type="component" value="Unassembled WGS sequence"/>
</dbReference>
<dbReference type="AlphaFoldDB" id="A0A6A6Q7X5"/>
<feature type="compositionally biased region" description="Acidic residues" evidence="1">
    <location>
        <begin position="19"/>
        <end position="30"/>
    </location>
</feature>
<sequence length="488" mass="52808">MEQHSFDDMYGGYAPLDGTDYEEPPIDAFDEFVNFGAPDKSASRASSEEVSDEESPSTLFAAQATTTENDGQDAHAFVNPAALDSSFEPSLYSHDFNHNATVPTITQDINSSAFQYNGNSTDFTYGNHNDANSNYVMPAPYPALPQLPLPQFQPPSASANSTYGSPGYNMLLQQPFDPAQHLAQRLQTYVGGFNQMNSAPVYNGHQGDLGQAYNGGPAYNGQQIGNISSAAVNGMGGAANSQAVFPHQATQASINSASDNTAAPAPAQHYIPAFTADPTINSEQACREYLAHADINDLKSITIPNDDYAIVQQFREQEFTARLYNALAHAYSQTAPSSDSLLVPYLSQQETAMTDVAKILQTPTGSKRAKAQCYLLVRAVIHLSTHGFNKKAHDGNTADNTKGHAVMRDHHVDTDLICSARLAKLEEIIQSNKLIAKDVISGTNFSRMCQDPAYYLEEKGKLLASNAARAERTQKLNCGAKKGRKTRA</sequence>